<name>A0A166CFY9_9AGAM</name>
<protein>
    <submittedName>
        <fullName evidence="2">Uncharacterized protein</fullName>
    </submittedName>
</protein>
<feature type="compositionally biased region" description="Pro residues" evidence="1">
    <location>
        <begin position="63"/>
        <end position="72"/>
    </location>
</feature>
<dbReference type="OrthoDB" id="2665632at2759"/>
<feature type="region of interest" description="Disordered" evidence="1">
    <location>
        <begin position="1"/>
        <end position="187"/>
    </location>
</feature>
<reference evidence="2 3" key="1">
    <citation type="journal article" date="2016" name="Mol. Biol. Evol.">
        <title>Comparative Genomics of Early-Diverging Mushroom-Forming Fungi Provides Insights into the Origins of Lignocellulose Decay Capabilities.</title>
        <authorList>
            <person name="Nagy L.G."/>
            <person name="Riley R."/>
            <person name="Tritt A."/>
            <person name="Adam C."/>
            <person name="Daum C."/>
            <person name="Floudas D."/>
            <person name="Sun H."/>
            <person name="Yadav J.S."/>
            <person name="Pangilinan J."/>
            <person name="Larsson K.H."/>
            <person name="Matsuura K."/>
            <person name="Barry K."/>
            <person name="Labutti K."/>
            <person name="Kuo R."/>
            <person name="Ohm R.A."/>
            <person name="Bhattacharya S.S."/>
            <person name="Shirouzu T."/>
            <person name="Yoshinaga Y."/>
            <person name="Martin F.M."/>
            <person name="Grigoriev I.V."/>
            <person name="Hibbett D.S."/>
        </authorList>
    </citation>
    <scope>NUCLEOTIDE SEQUENCE [LARGE SCALE GENOMIC DNA]</scope>
    <source>
        <strain evidence="2 3">CBS 109695</strain>
    </source>
</reference>
<accession>A0A166CFY9</accession>
<proteinExistence type="predicted"/>
<dbReference type="Proteomes" id="UP000076532">
    <property type="component" value="Unassembled WGS sequence"/>
</dbReference>
<evidence type="ECO:0000256" key="1">
    <source>
        <dbReference type="SAM" id="MobiDB-lite"/>
    </source>
</evidence>
<evidence type="ECO:0000313" key="3">
    <source>
        <dbReference type="Proteomes" id="UP000076532"/>
    </source>
</evidence>
<keyword evidence="3" id="KW-1185">Reference proteome</keyword>
<organism evidence="2 3">
    <name type="scientific">Athelia psychrophila</name>
    <dbReference type="NCBI Taxonomy" id="1759441"/>
    <lineage>
        <taxon>Eukaryota</taxon>
        <taxon>Fungi</taxon>
        <taxon>Dikarya</taxon>
        <taxon>Basidiomycota</taxon>
        <taxon>Agaricomycotina</taxon>
        <taxon>Agaricomycetes</taxon>
        <taxon>Agaricomycetidae</taxon>
        <taxon>Atheliales</taxon>
        <taxon>Atheliaceae</taxon>
        <taxon>Athelia</taxon>
    </lineage>
</organism>
<feature type="compositionally biased region" description="Polar residues" evidence="1">
    <location>
        <begin position="90"/>
        <end position="111"/>
    </location>
</feature>
<dbReference type="EMBL" id="KV417630">
    <property type="protein sequence ID" value="KZP13620.1"/>
    <property type="molecule type" value="Genomic_DNA"/>
</dbReference>
<feature type="region of interest" description="Disordered" evidence="1">
    <location>
        <begin position="479"/>
        <end position="535"/>
    </location>
</feature>
<sequence>MPKSTQQATPENATPVDRRVAQKDNAGGRHRMLNDSTRAATRSRGSLSSAATVPGTPGDAPAPAEPTIPSPTPAALADEPRTGGKRVRSDSASSLSTQPITSPAITSNLATSLDGAPTPTPVDTQGEAPPHVIAEDASRTHPAPAADAPRTPTRTVPMPPLQHPASPETGESAPPSPPYQARMTPTYGGRLTNDASPPPHHLEPIHHIFHSDVPQLTPNPNHPHRPTDEVLARLQALRSQKTRKCDPQNSLTALVPTPRYGWPRVYHGQPDFLYTNLPDSTLDKWLAADGNGKKVIVQVMRQNSWCSPQCDATANLVVKTLEAIYDVEKIKVATASEQTRGRSQQNAPFSFLVFGLSTLVAERILEKHCFATEHIQFLAYPLIYAATPCHLGIGILDTKSHGGVEEPTVNLFIELPASAELDRAFPTFVDAAMRIAFETPLCGTGRFFAGYSCLNCRGMTHPTGLCPFETAEKWAEITRPDKGEPTAPPSHPGAPPPPHSPRNFGSTSRRDNHAGPSRLPAPSFRTSRGHSSGRV</sequence>
<gene>
    <name evidence="2" type="ORF">FIBSPDRAFT_897273</name>
</gene>
<feature type="compositionally biased region" description="Pro residues" evidence="1">
    <location>
        <begin position="486"/>
        <end position="500"/>
    </location>
</feature>
<feature type="compositionally biased region" description="Polar residues" evidence="1">
    <location>
        <begin position="1"/>
        <end position="12"/>
    </location>
</feature>
<feature type="compositionally biased region" description="Polar residues" evidence="1">
    <location>
        <begin position="34"/>
        <end position="51"/>
    </location>
</feature>
<dbReference type="AlphaFoldDB" id="A0A166CFY9"/>
<feature type="compositionally biased region" description="Low complexity" evidence="1">
    <location>
        <begin position="140"/>
        <end position="156"/>
    </location>
</feature>
<evidence type="ECO:0000313" key="2">
    <source>
        <dbReference type="EMBL" id="KZP13620.1"/>
    </source>
</evidence>